<dbReference type="OrthoDB" id="369216at2"/>
<dbReference type="RefSeq" id="WP_157733660.1">
    <property type="nucleotide sequence ID" value="NZ_CP022542.1"/>
</dbReference>
<dbReference type="KEGG" id="aht:ANTHELSMS3_04706"/>
<dbReference type="Proteomes" id="UP000203589">
    <property type="component" value="Plasmid pSMS3-2"/>
</dbReference>
<evidence type="ECO:0000313" key="2">
    <source>
        <dbReference type="EMBL" id="ASP23604.1"/>
    </source>
</evidence>
<accession>A0A222EBM9</accession>
<name>A0A222EBM9_9RHOB</name>
<keyword evidence="3" id="KW-1185">Reference proteome</keyword>
<geneLocation type="plasmid" evidence="3">
    <name>psms3-2</name>
</geneLocation>
<dbReference type="EMBL" id="CP022542">
    <property type="protein sequence ID" value="ASP23604.1"/>
    <property type="molecule type" value="Genomic_DNA"/>
</dbReference>
<proteinExistence type="predicted"/>
<evidence type="ECO:0000259" key="1">
    <source>
        <dbReference type="Pfam" id="PF08885"/>
    </source>
</evidence>
<keyword evidence="2" id="KW-0614">Plasmid</keyword>
<gene>
    <name evidence="2" type="ORF">ANTHELSMS3_04706</name>
</gene>
<organism evidence="2 3">
    <name type="scientific">Antarctobacter heliothermus</name>
    <dbReference type="NCBI Taxonomy" id="74033"/>
    <lineage>
        <taxon>Bacteria</taxon>
        <taxon>Pseudomonadati</taxon>
        <taxon>Pseudomonadota</taxon>
        <taxon>Alphaproteobacteria</taxon>
        <taxon>Rhodobacterales</taxon>
        <taxon>Roseobacteraceae</taxon>
        <taxon>Antarctobacter</taxon>
    </lineage>
</organism>
<evidence type="ECO:0000313" key="3">
    <source>
        <dbReference type="Proteomes" id="UP000203589"/>
    </source>
</evidence>
<dbReference type="Pfam" id="PF08885">
    <property type="entry name" value="GSCFA"/>
    <property type="match status" value="1"/>
</dbReference>
<protein>
    <submittedName>
        <fullName evidence="2">GSCFA family protein</fullName>
    </submittedName>
</protein>
<feature type="domain" description="GSCFA" evidence="1">
    <location>
        <begin position="50"/>
        <end position="310"/>
    </location>
</feature>
<sequence length="547" mass="61457">MALIEISVQQALANRLGETAGWSDGTADNRVSPVALPGFQAPFQLEPGEKVFTIGSCFARNIERVLASRGFRLPMLDLLRQPQFRTVNPAIINNYGVPSIYNDFSWALDPEARFDQRANFIEVSPGKCADLHVVATERPRPFEELALRRNAIIEATGTVVDCRVVIVTLGLTELWYDHLQGIYLNSTPMLRVLKADPDRFSLRVLDFAETLGFMRRSIDLLQSRCRRDQQIILTVSPVPLINTFRQDMDVMVANSYSKSCLRTVAEHICTDYAHVHYFPSYESVTLSDRKVAWLDDNVHVTDDIVRINVDRMVRAYCPPDDSMAALDEAARTGGALALLEEAKKHAVGDKTPGLAFFERFSALSAESPDFAEEAVKFYIRRQMPQEARCHLDHIPADWHPNLRALRMAQIHVLSQNYAPVPGLLEPYIVHGAKLALQRRMLILAYVRLDEVGKARRAVLDWLRSLPGDEYDALCALGDAFCDAFPAEAVAAYDKADALKELDVQRRLAWIECLIQSGARDRARAALEVFDPQDPYQVAAHNRLAAIL</sequence>
<dbReference type="InterPro" id="IPR014982">
    <property type="entry name" value="GSCFA"/>
</dbReference>
<dbReference type="AlphaFoldDB" id="A0A222EBM9"/>
<reference evidence="2 3" key="1">
    <citation type="submission" date="2017-07" db="EMBL/GenBank/DDBJ databases">
        <title>Genome Sequence of Antarctobacter heliothermus Strain SMS3 Isolated from a culture of the Diatom Skeletonema marinoi.</title>
        <authorList>
            <person name="Topel M."/>
            <person name="Pinder M.I.M."/>
            <person name="Johansson O.N."/>
            <person name="Kourtchenko O."/>
            <person name="Godhe A."/>
            <person name="Clarke A.K."/>
        </authorList>
    </citation>
    <scope>NUCLEOTIDE SEQUENCE [LARGE SCALE GENOMIC DNA]</scope>
    <source>
        <strain evidence="2 3">SMS3</strain>
        <plasmid evidence="3">Plasmid psms3-2</plasmid>
    </source>
</reference>